<dbReference type="Proteomes" id="UP000319209">
    <property type="component" value="Chromosome"/>
</dbReference>
<dbReference type="KEGG" id="fop:FNB79_11415"/>
<protein>
    <submittedName>
        <fullName evidence="2">Lacal_2735 family protein</fullName>
    </submittedName>
</protein>
<proteinExistence type="predicted"/>
<name>A0A516GSP6_9FLAO</name>
<dbReference type="AlphaFoldDB" id="A0A516GSP6"/>
<organism evidence="2 3">
    <name type="scientific">Formosa sediminum</name>
    <dbReference type="NCBI Taxonomy" id="2594004"/>
    <lineage>
        <taxon>Bacteria</taxon>
        <taxon>Pseudomonadati</taxon>
        <taxon>Bacteroidota</taxon>
        <taxon>Flavobacteriia</taxon>
        <taxon>Flavobacteriales</taxon>
        <taxon>Flavobacteriaceae</taxon>
        <taxon>Formosa</taxon>
    </lineage>
</organism>
<sequence>MFGLFKKKSEKEKLESQYKKLLEEAHRLSTTNRKMSDQKMYEAEEVLKQLEKL</sequence>
<evidence type="ECO:0000313" key="2">
    <source>
        <dbReference type="EMBL" id="QDO94547.1"/>
    </source>
</evidence>
<dbReference type="RefSeq" id="WP_143381431.1">
    <property type="nucleotide sequence ID" value="NZ_CP041637.1"/>
</dbReference>
<dbReference type="NCBIfam" id="NF033487">
    <property type="entry name" value="Lacal_2735_fam"/>
    <property type="match status" value="1"/>
</dbReference>
<dbReference type="EMBL" id="CP041637">
    <property type="protein sequence ID" value="QDO94547.1"/>
    <property type="molecule type" value="Genomic_DNA"/>
</dbReference>
<evidence type="ECO:0000313" key="3">
    <source>
        <dbReference type="Proteomes" id="UP000319209"/>
    </source>
</evidence>
<keyword evidence="1" id="KW-0175">Coiled coil</keyword>
<reference evidence="2 3" key="1">
    <citation type="submission" date="2019-07" db="EMBL/GenBank/DDBJ databases">
        <title>Genome sequencing for Formosa sp. PS13.</title>
        <authorList>
            <person name="Park S.-J."/>
        </authorList>
    </citation>
    <scope>NUCLEOTIDE SEQUENCE [LARGE SCALE GENOMIC DNA]</scope>
    <source>
        <strain evidence="2 3">PS13</strain>
    </source>
</reference>
<gene>
    <name evidence="2" type="ORF">FNB79_11415</name>
</gene>
<dbReference type="Pfam" id="PF20027">
    <property type="entry name" value="DUF6435"/>
    <property type="match status" value="1"/>
</dbReference>
<dbReference type="InterPro" id="IPR045493">
    <property type="entry name" value="DUF6435"/>
</dbReference>
<evidence type="ECO:0000256" key="1">
    <source>
        <dbReference type="SAM" id="Coils"/>
    </source>
</evidence>
<feature type="coiled-coil region" evidence="1">
    <location>
        <begin position="4"/>
        <end position="38"/>
    </location>
</feature>
<keyword evidence="3" id="KW-1185">Reference proteome</keyword>
<accession>A0A516GSP6</accession>